<keyword evidence="10 13" id="KW-0233">DNA recombination</keyword>
<evidence type="ECO:0000256" key="14">
    <source>
        <dbReference type="NCBIfam" id="TIGR00228"/>
    </source>
</evidence>
<sequence>MIILGIDPGYSRIGFGIIERYLYYPYYIDSGYINISAINLGQKLIKIYTGMSEIINRYCPSEIAIEQVFISKNADSALKLGQTRGCTIVCISNNGLPIFEYTPSFIKKSITGYGIADKLVVKKNIYINLKIEKHPQSDASDAIAIALTHCYKKNNY</sequence>
<evidence type="ECO:0000256" key="13">
    <source>
        <dbReference type="HAMAP-Rule" id="MF_00034"/>
    </source>
</evidence>
<evidence type="ECO:0000256" key="11">
    <source>
        <dbReference type="ARBA" id="ARBA00023204"/>
    </source>
</evidence>
<dbReference type="Gene3D" id="3.30.420.10">
    <property type="entry name" value="Ribonuclease H-like superfamily/Ribonuclease H"/>
    <property type="match status" value="1"/>
</dbReference>
<dbReference type="KEGG" id="eme:CEM_337"/>
<keyword evidence="6 13" id="KW-0227">DNA damage</keyword>
<comment type="subcellular location">
    <subcellularLocation>
        <location evidence="13">Cytoplasm</location>
    </subcellularLocation>
</comment>
<dbReference type="PANTHER" id="PTHR30194:SF3">
    <property type="entry name" value="CROSSOVER JUNCTION ENDODEOXYRIBONUCLEASE RUVC"/>
    <property type="match status" value="1"/>
</dbReference>
<reference evidence="16" key="1">
    <citation type="submission" date="2014-07" db="EMBL/GenBank/DDBJ databases">
        <authorList>
            <person name="Santos-Garcia D."/>
        </authorList>
    </citation>
    <scope>NUCLEOTIDE SEQUENCE [LARGE SCALE GENOMIC DNA]</scope>
</reference>
<dbReference type="PANTHER" id="PTHR30194">
    <property type="entry name" value="CROSSOVER JUNCTION ENDODEOXYRIBONUCLEASE RUVC"/>
    <property type="match status" value="1"/>
</dbReference>
<dbReference type="AlphaFoldDB" id="A0A078KBQ6"/>
<dbReference type="GO" id="GO:0005737">
    <property type="term" value="C:cytoplasm"/>
    <property type="evidence" value="ECO:0007669"/>
    <property type="project" value="UniProtKB-SubCell"/>
</dbReference>
<evidence type="ECO:0000256" key="6">
    <source>
        <dbReference type="ARBA" id="ARBA00022763"/>
    </source>
</evidence>
<keyword evidence="4 13" id="KW-0479">Metal-binding</keyword>
<dbReference type="Proteomes" id="UP000032420">
    <property type="component" value="Chromosome I"/>
</dbReference>
<dbReference type="CDD" id="cd16962">
    <property type="entry name" value="RuvC"/>
    <property type="match status" value="1"/>
</dbReference>
<dbReference type="GO" id="GO:0003677">
    <property type="term" value="F:DNA binding"/>
    <property type="evidence" value="ECO:0007669"/>
    <property type="project" value="UniProtKB-KW"/>
</dbReference>
<comment type="similarity">
    <text evidence="1 13">Belongs to the RuvC family.</text>
</comment>
<dbReference type="GO" id="GO:0008821">
    <property type="term" value="F:crossover junction DNA endonuclease activity"/>
    <property type="evidence" value="ECO:0007669"/>
    <property type="project" value="UniProtKB-UniRule"/>
</dbReference>
<accession>A0A078KBQ6</accession>
<evidence type="ECO:0000256" key="9">
    <source>
        <dbReference type="ARBA" id="ARBA00023125"/>
    </source>
</evidence>
<evidence type="ECO:0000256" key="3">
    <source>
        <dbReference type="ARBA" id="ARBA00022722"/>
    </source>
</evidence>
<keyword evidence="7 13" id="KW-0378">Hydrolase</keyword>
<feature type="active site" evidence="13">
    <location>
        <position position="66"/>
    </location>
</feature>
<dbReference type="NCBIfam" id="TIGR00228">
    <property type="entry name" value="ruvC"/>
    <property type="match status" value="1"/>
</dbReference>
<feature type="binding site" evidence="13">
    <location>
        <position position="66"/>
    </location>
    <ligand>
        <name>Mg(2+)</name>
        <dbReference type="ChEBI" id="CHEBI:18420"/>
        <label>2</label>
    </ligand>
</feature>
<dbReference type="InterPro" id="IPR012337">
    <property type="entry name" value="RNaseH-like_sf"/>
</dbReference>
<comment type="function">
    <text evidence="13">The RuvA-RuvB-RuvC complex processes Holliday junction (HJ) DNA during genetic recombination and DNA repair. Endonuclease that resolves HJ intermediates. Cleaves cruciform DNA by making single-stranded nicks across the HJ at symmetrical positions within the homologous arms, yielding a 5'-phosphate and a 3'-hydroxyl group; requires a central core of homology in the junction. The consensus cleavage sequence is 5'-(A/T)TT(C/G)-3'. Cleavage occurs on the 3'-side of the TT dinucleotide at the point of strand exchange. HJ branch migration catalyzed by RuvA-RuvB allows RuvC to scan DNA until it finds its consensus sequence, where it cleaves and resolves the cruciform DNA.</text>
</comment>
<dbReference type="STRING" id="1495769.CEM_337"/>
<evidence type="ECO:0000256" key="12">
    <source>
        <dbReference type="ARBA" id="ARBA00029354"/>
    </source>
</evidence>
<proteinExistence type="inferred from homology"/>
<evidence type="ECO:0000256" key="8">
    <source>
        <dbReference type="ARBA" id="ARBA00022842"/>
    </source>
</evidence>
<dbReference type="HOGENOM" id="CLU_091257_3_1_6"/>
<keyword evidence="11 13" id="KW-0234">DNA repair</keyword>
<dbReference type="EMBL" id="LM655252">
    <property type="protein sequence ID" value="CDZ16581.1"/>
    <property type="molecule type" value="Genomic_DNA"/>
</dbReference>
<feature type="binding site" evidence="13">
    <location>
        <position position="7"/>
    </location>
    <ligand>
        <name>Mg(2+)</name>
        <dbReference type="ChEBI" id="CHEBI:18420"/>
        <label>1</label>
    </ligand>
</feature>
<evidence type="ECO:0000256" key="7">
    <source>
        <dbReference type="ARBA" id="ARBA00022801"/>
    </source>
</evidence>
<dbReference type="InterPro" id="IPR036397">
    <property type="entry name" value="RNaseH_sf"/>
</dbReference>
<dbReference type="EC" id="3.1.21.10" evidence="13 14"/>
<name>A0A078KBQ6_9GAMM</name>
<evidence type="ECO:0000256" key="10">
    <source>
        <dbReference type="ARBA" id="ARBA00023172"/>
    </source>
</evidence>
<evidence type="ECO:0000256" key="4">
    <source>
        <dbReference type="ARBA" id="ARBA00022723"/>
    </source>
</evidence>
<protein>
    <recommendedName>
        <fullName evidence="13 14">Crossover junction endodeoxyribonuclease RuvC</fullName>
        <ecNumber evidence="13 14">3.1.21.10</ecNumber>
    </recommendedName>
    <alternativeName>
        <fullName evidence="13">Holliday junction nuclease RuvC</fullName>
    </alternativeName>
    <alternativeName>
        <fullName evidence="13">Holliday junction resolvase RuvC</fullName>
    </alternativeName>
</protein>
<dbReference type="PRINTS" id="PR00696">
    <property type="entry name" value="RSOLVASERUVC"/>
</dbReference>
<dbReference type="SUPFAM" id="SSF53098">
    <property type="entry name" value="Ribonuclease H-like"/>
    <property type="match status" value="1"/>
</dbReference>
<keyword evidence="3 13" id="KW-0540">Nuclease</keyword>
<dbReference type="InterPro" id="IPR002176">
    <property type="entry name" value="X-over_junc_endoDNase_RuvC"/>
</dbReference>
<evidence type="ECO:0000256" key="2">
    <source>
        <dbReference type="ARBA" id="ARBA00022490"/>
    </source>
</evidence>
<dbReference type="PATRIC" id="fig|1495769.3.peg.302"/>
<dbReference type="Pfam" id="PF02075">
    <property type="entry name" value="RuvC"/>
    <property type="match status" value="1"/>
</dbReference>
<dbReference type="GO" id="GO:0006281">
    <property type="term" value="P:DNA repair"/>
    <property type="evidence" value="ECO:0007669"/>
    <property type="project" value="UniProtKB-UniRule"/>
</dbReference>
<keyword evidence="9 13" id="KW-0238">DNA-binding</keyword>
<keyword evidence="2 13" id="KW-0963">Cytoplasm</keyword>
<keyword evidence="8 13" id="KW-0460">Magnesium</keyword>
<comment type="catalytic activity">
    <reaction evidence="12 13">
        <text>Endonucleolytic cleavage at a junction such as a reciprocal single-stranded crossover between two homologous DNA duplexes (Holliday junction).</text>
        <dbReference type="EC" id="3.1.21.10"/>
    </reaction>
</comment>
<feature type="active site" evidence="13">
    <location>
        <position position="7"/>
    </location>
</feature>
<dbReference type="GO" id="GO:0006310">
    <property type="term" value="P:DNA recombination"/>
    <property type="evidence" value="ECO:0007669"/>
    <property type="project" value="UniProtKB-UniRule"/>
</dbReference>
<evidence type="ECO:0000313" key="15">
    <source>
        <dbReference type="EMBL" id="CDZ16581.1"/>
    </source>
</evidence>
<keyword evidence="5 13" id="KW-0255">Endonuclease</keyword>
<feature type="binding site" evidence="13">
    <location>
        <position position="138"/>
    </location>
    <ligand>
        <name>Mg(2+)</name>
        <dbReference type="ChEBI" id="CHEBI:18420"/>
        <label>1</label>
    </ligand>
</feature>
<dbReference type="FunFam" id="3.30.420.10:FF:000002">
    <property type="entry name" value="Crossover junction endodeoxyribonuclease RuvC"/>
    <property type="match status" value="1"/>
</dbReference>
<dbReference type="OrthoDB" id="9805499at2"/>
<keyword evidence="16" id="KW-1185">Reference proteome</keyword>
<dbReference type="HAMAP" id="MF_00034">
    <property type="entry name" value="RuvC"/>
    <property type="match status" value="1"/>
</dbReference>
<organism evidence="15 16">
    <name type="scientific">Candidatus Johnevansia muelleri</name>
    <dbReference type="NCBI Taxonomy" id="1495769"/>
    <lineage>
        <taxon>Bacteria</taxon>
        <taxon>Pseudomonadati</taxon>
        <taxon>Pseudomonadota</taxon>
        <taxon>Gammaproteobacteria</taxon>
        <taxon>Candidatus Johnevansiales</taxon>
        <taxon>Candidatus Johnevansiaceae</taxon>
        <taxon>Candidatus Johnevansia</taxon>
    </lineage>
</organism>
<gene>
    <name evidence="13 15" type="primary">ruvC</name>
    <name evidence="15" type="ORF">CEM_337</name>
</gene>
<dbReference type="GO" id="GO:0000287">
    <property type="term" value="F:magnesium ion binding"/>
    <property type="evidence" value="ECO:0007669"/>
    <property type="project" value="UniProtKB-UniRule"/>
</dbReference>
<evidence type="ECO:0000256" key="5">
    <source>
        <dbReference type="ARBA" id="ARBA00022759"/>
    </source>
</evidence>
<evidence type="ECO:0000313" key="16">
    <source>
        <dbReference type="Proteomes" id="UP000032420"/>
    </source>
</evidence>
<comment type="subunit">
    <text evidence="13">Homodimer which binds Holliday junction (HJ) DNA. The HJ becomes 2-fold symmetrical on binding to RuvC with unstacked arms; it has a different conformation from HJ DNA in complex with RuvA. In the full resolvosome a probable DNA-RuvA(4)-RuvB(12)-RuvC(2) complex forms which resolves the HJ.</text>
</comment>
<feature type="active site" evidence="13">
    <location>
        <position position="138"/>
    </location>
</feature>
<evidence type="ECO:0000256" key="1">
    <source>
        <dbReference type="ARBA" id="ARBA00009518"/>
    </source>
</evidence>
<comment type="cofactor">
    <cofactor evidence="13">
        <name>Mg(2+)</name>
        <dbReference type="ChEBI" id="CHEBI:18420"/>
    </cofactor>
    <text evidence="13">Binds 2 Mg(2+) ion per subunit.</text>
</comment>
<dbReference type="GO" id="GO:0048476">
    <property type="term" value="C:Holliday junction resolvase complex"/>
    <property type="evidence" value="ECO:0007669"/>
    <property type="project" value="UniProtKB-UniRule"/>
</dbReference>